<evidence type="ECO:0000259" key="10">
    <source>
        <dbReference type="PROSITE" id="PS50893"/>
    </source>
</evidence>
<feature type="transmembrane region" description="Helical" evidence="9">
    <location>
        <begin position="410"/>
        <end position="431"/>
    </location>
</feature>
<keyword evidence="7 9" id="KW-1133">Transmembrane helix</keyword>
<gene>
    <name evidence="11" type="ORF">CLODIP_2_CD04925</name>
</gene>
<dbReference type="InterPro" id="IPR017871">
    <property type="entry name" value="ABC_transporter-like_CS"/>
</dbReference>
<keyword evidence="3" id="KW-0813">Transport</keyword>
<dbReference type="Pfam" id="PF01061">
    <property type="entry name" value="ABC2_membrane"/>
    <property type="match status" value="1"/>
</dbReference>
<feature type="transmembrane region" description="Helical" evidence="9">
    <location>
        <begin position="632"/>
        <end position="654"/>
    </location>
</feature>
<keyword evidence="12" id="KW-1185">Reference proteome</keyword>
<evidence type="ECO:0000313" key="12">
    <source>
        <dbReference type="Proteomes" id="UP000494165"/>
    </source>
</evidence>
<dbReference type="Proteomes" id="UP000494165">
    <property type="component" value="Unassembled WGS sequence"/>
</dbReference>
<dbReference type="AlphaFoldDB" id="A0A8S1CXX4"/>
<feature type="transmembrane region" description="Helical" evidence="9">
    <location>
        <begin position="583"/>
        <end position="601"/>
    </location>
</feature>
<evidence type="ECO:0000256" key="3">
    <source>
        <dbReference type="ARBA" id="ARBA00022448"/>
    </source>
</evidence>
<dbReference type="InterPro" id="IPR043926">
    <property type="entry name" value="ABCG_dom"/>
</dbReference>
<dbReference type="InterPro" id="IPR027417">
    <property type="entry name" value="P-loop_NTPase"/>
</dbReference>
<feature type="transmembrane region" description="Helical" evidence="9">
    <location>
        <begin position="521"/>
        <end position="546"/>
    </location>
</feature>
<feature type="transmembrane region" description="Helical" evidence="9">
    <location>
        <begin position="484"/>
        <end position="509"/>
    </location>
</feature>
<dbReference type="OrthoDB" id="66620at2759"/>
<reference evidence="11 12" key="1">
    <citation type="submission" date="2020-04" db="EMBL/GenBank/DDBJ databases">
        <authorList>
            <person name="Alioto T."/>
            <person name="Alioto T."/>
            <person name="Gomez Garrido J."/>
        </authorList>
    </citation>
    <scope>NUCLEOTIDE SEQUENCE [LARGE SCALE GENOMIC DNA]</scope>
</reference>
<keyword evidence="5" id="KW-0547">Nucleotide-binding</keyword>
<dbReference type="InterPro" id="IPR003593">
    <property type="entry name" value="AAA+_ATPase"/>
</dbReference>
<dbReference type="PANTHER" id="PTHR48041">
    <property type="entry name" value="ABC TRANSPORTER G FAMILY MEMBER 28"/>
    <property type="match status" value="1"/>
</dbReference>
<evidence type="ECO:0000256" key="6">
    <source>
        <dbReference type="ARBA" id="ARBA00022840"/>
    </source>
</evidence>
<keyword evidence="4 9" id="KW-0812">Transmembrane</keyword>
<protein>
    <recommendedName>
        <fullName evidence="10">ABC transporter domain-containing protein</fullName>
    </recommendedName>
</protein>
<name>A0A8S1CXX4_9INSE</name>
<comment type="subcellular location">
    <subcellularLocation>
        <location evidence="1">Membrane</location>
        <topology evidence="1">Multi-pass membrane protein</topology>
    </subcellularLocation>
</comment>
<comment type="caution">
    <text evidence="11">The sequence shown here is derived from an EMBL/GenBank/DDBJ whole genome shotgun (WGS) entry which is preliminary data.</text>
</comment>
<organism evidence="11 12">
    <name type="scientific">Cloeon dipterum</name>
    <dbReference type="NCBI Taxonomy" id="197152"/>
    <lineage>
        <taxon>Eukaryota</taxon>
        <taxon>Metazoa</taxon>
        <taxon>Ecdysozoa</taxon>
        <taxon>Arthropoda</taxon>
        <taxon>Hexapoda</taxon>
        <taxon>Insecta</taxon>
        <taxon>Pterygota</taxon>
        <taxon>Palaeoptera</taxon>
        <taxon>Ephemeroptera</taxon>
        <taxon>Pisciforma</taxon>
        <taxon>Baetidae</taxon>
        <taxon>Cloeon</taxon>
    </lineage>
</organism>
<feature type="transmembrane region" description="Helical" evidence="9">
    <location>
        <begin position="443"/>
        <end position="464"/>
    </location>
</feature>
<dbReference type="EMBL" id="CADEPI010000126">
    <property type="protein sequence ID" value="CAB3376240.1"/>
    <property type="molecule type" value="Genomic_DNA"/>
</dbReference>
<sequence>MAAAAAESEDVWVKQDDVQPQQVVVTNNNLTNPSKVFSRKPIKSPPLLEFEDLKYTVPLGLRRGSKTILKNVSGSFLPGSLVAIMGPSGAGKSSLLDILTGYKVTGVNGSILSDRQPRVLSAFRRLSCYIQQDDRLQPLLTTMESMTLAANLKLSIEVTAKEKQRTVNQELIMEILETLGLENHINTRASQLSGGQRKRLSIALELINNPLIMFLDEPTTGLDSSSCTQCMQLLRSLAQQGRTIVCTIHQPSASLFALFSHVYVLAEGQCIYQGANEKLVPFLDTIGLPCPAYNNPADYVIELACGESDEIGTNAEVVQKMVQGTENGRNINWFKNPDPLMVSISRSNLFASKANDDDAVPTGFFSRLLVQCGVGKRVDTAVQETSQWNQLKVLLTRGYIKTKRDTTLTYMRVLVNVIVGIMLGLLFWRSGNQGSRVMENYKLLFSILIHLMMTTMMLTILTFPMEMSILMKEHFNRWYSLKSYYISTMIVELPVVTLGCVFFTIIIYVMSAQPMEWDRFLMFLLISLLVTYVAQSIGLLIGALFSVTNGTFIGPVISVPMMMFAGFGVTLRDIPRYMVPGTYLSYLRYGLEGMVLTIYGGNRERLDCDARYCHYRYPDKLLREVAMDESEMYVDIIGLVLNVVLLRIIAYYCLRWKIKSER</sequence>
<dbReference type="GO" id="GO:0005886">
    <property type="term" value="C:plasma membrane"/>
    <property type="evidence" value="ECO:0007669"/>
    <property type="project" value="TreeGrafter"/>
</dbReference>
<dbReference type="GO" id="GO:0140359">
    <property type="term" value="F:ABC-type transporter activity"/>
    <property type="evidence" value="ECO:0007669"/>
    <property type="project" value="InterPro"/>
</dbReference>
<evidence type="ECO:0000256" key="2">
    <source>
        <dbReference type="ARBA" id="ARBA00005814"/>
    </source>
</evidence>
<proteinExistence type="inferred from homology"/>
<evidence type="ECO:0000256" key="8">
    <source>
        <dbReference type="ARBA" id="ARBA00023136"/>
    </source>
</evidence>
<dbReference type="InterPro" id="IPR050352">
    <property type="entry name" value="ABCG_transporters"/>
</dbReference>
<dbReference type="Pfam" id="PF00005">
    <property type="entry name" value="ABC_tran"/>
    <property type="match status" value="1"/>
</dbReference>
<dbReference type="GO" id="GO:0005524">
    <property type="term" value="F:ATP binding"/>
    <property type="evidence" value="ECO:0007669"/>
    <property type="project" value="UniProtKB-KW"/>
</dbReference>
<evidence type="ECO:0000313" key="11">
    <source>
        <dbReference type="EMBL" id="CAB3376240.1"/>
    </source>
</evidence>
<dbReference type="SMART" id="SM00382">
    <property type="entry name" value="AAA"/>
    <property type="match status" value="1"/>
</dbReference>
<dbReference type="GO" id="GO:0016887">
    <property type="term" value="F:ATP hydrolysis activity"/>
    <property type="evidence" value="ECO:0007669"/>
    <property type="project" value="InterPro"/>
</dbReference>
<dbReference type="SUPFAM" id="SSF52540">
    <property type="entry name" value="P-loop containing nucleoside triphosphate hydrolases"/>
    <property type="match status" value="1"/>
</dbReference>
<dbReference type="Gene3D" id="3.40.50.300">
    <property type="entry name" value="P-loop containing nucleotide triphosphate hydrolases"/>
    <property type="match status" value="1"/>
</dbReference>
<comment type="similarity">
    <text evidence="2">Belongs to the ABC transporter superfamily. ABCG family. Eye pigment precursor importer (TC 3.A.1.204) subfamily.</text>
</comment>
<dbReference type="Pfam" id="PF19055">
    <property type="entry name" value="ABC2_membrane_7"/>
    <property type="match status" value="1"/>
</dbReference>
<keyword evidence="8 9" id="KW-0472">Membrane</keyword>
<evidence type="ECO:0000256" key="1">
    <source>
        <dbReference type="ARBA" id="ARBA00004141"/>
    </source>
</evidence>
<evidence type="ECO:0000256" key="5">
    <source>
        <dbReference type="ARBA" id="ARBA00022741"/>
    </source>
</evidence>
<feature type="transmembrane region" description="Helical" evidence="9">
    <location>
        <begin position="552"/>
        <end position="571"/>
    </location>
</feature>
<feature type="domain" description="ABC transporter" evidence="10">
    <location>
        <begin position="48"/>
        <end position="292"/>
    </location>
</feature>
<dbReference type="PANTHER" id="PTHR48041:SF26">
    <property type="entry name" value="FI22810P1"/>
    <property type="match status" value="1"/>
</dbReference>
<accession>A0A8S1CXX4</accession>
<dbReference type="PROSITE" id="PS50893">
    <property type="entry name" value="ABC_TRANSPORTER_2"/>
    <property type="match status" value="1"/>
</dbReference>
<dbReference type="FunFam" id="3.40.50.300:FF:001077">
    <property type="entry name" value="Uncharacterized protein, isoform A"/>
    <property type="match status" value="1"/>
</dbReference>
<dbReference type="CDD" id="cd03213">
    <property type="entry name" value="ABCG_EPDR"/>
    <property type="match status" value="1"/>
</dbReference>
<evidence type="ECO:0000256" key="4">
    <source>
        <dbReference type="ARBA" id="ARBA00022692"/>
    </source>
</evidence>
<dbReference type="PROSITE" id="PS00211">
    <property type="entry name" value="ABC_TRANSPORTER_1"/>
    <property type="match status" value="1"/>
</dbReference>
<evidence type="ECO:0000256" key="7">
    <source>
        <dbReference type="ARBA" id="ARBA00022989"/>
    </source>
</evidence>
<keyword evidence="6" id="KW-0067">ATP-binding</keyword>
<dbReference type="InterPro" id="IPR003439">
    <property type="entry name" value="ABC_transporter-like_ATP-bd"/>
</dbReference>
<dbReference type="InterPro" id="IPR013525">
    <property type="entry name" value="ABC2_TM"/>
</dbReference>
<evidence type="ECO:0000256" key="9">
    <source>
        <dbReference type="SAM" id="Phobius"/>
    </source>
</evidence>